<dbReference type="Pfam" id="PF11760">
    <property type="entry name" value="CbiG_N"/>
    <property type="match status" value="1"/>
</dbReference>
<dbReference type="AlphaFoldDB" id="A0A369B8D6"/>
<dbReference type="EMBL" id="QPJT01000007">
    <property type="protein sequence ID" value="RCX17575.1"/>
    <property type="molecule type" value="Genomic_DNA"/>
</dbReference>
<name>A0A369B8D6_9FIRM</name>
<dbReference type="InterPro" id="IPR036518">
    <property type="entry name" value="CobE/GbiG_C_sf"/>
</dbReference>
<dbReference type="GO" id="GO:0009236">
    <property type="term" value="P:cobalamin biosynthetic process"/>
    <property type="evidence" value="ECO:0007669"/>
    <property type="project" value="InterPro"/>
</dbReference>
<evidence type="ECO:0000313" key="4">
    <source>
        <dbReference type="EMBL" id="RCX17575.1"/>
    </source>
</evidence>
<evidence type="ECO:0000259" key="3">
    <source>
        <dbReference type="Pfam" id="PF11761"/>
    </source>
</evidence>
<dbReference type="GO" id="GO:0016829">
    <property type="term" value="F:lyase activity"/>
    <property type="evidence" value="ECO:0007669"/>
    <property type="project" value="UniProtKB-KW"/>
</dbReference>
<dbReference type="Pfam" id="PF11761">
    <property type="entry name" value="CbiG_mid"/>
    <property type="match status" value="1"/>
</dbReference>
<dbReference type="Pfam" id="PF01890">
    <property type="entry name" value="CbiG_C"/>
    <property type="match status" value="1"/>
</dbReference>
<evidence type="ECO:0000259" key="1">
    <source>
        <dbReference type="Pfam" id="PF01890"/>
    </source>
</evidence>
<dbReference type="RefSeq" id="WP_114297287.1">
    <property type="nucleotide sequence ID" value="NZ_QPJT01000007.1"/>
</dbReference>
<dbReference type="Gene3D" id="3.40.50.11220">
    <property type="match status" value="1"/>
</dbReference>
<evidence type="ECO:0000313" key="5">
    <source>
        <dbReference type="Proteomes" id="UP000253034"/>
    </source>
</evidence>
<gene>
    <name evidence="4" type="ORF">DFR58_107121</name>
</gene>
<comment type="caution">
    <text evidence="4">The sequence shown here is derived from an EMBL/GenBank/DDBJ whole genome shotgun (WGS) entry which is preliminary data.</text>
</comment>
<dbReference type="InterPro" id="IPR002750">
    <property type="entry name" value="CobE/GbiG_C"/>
</dbReference>
<dbReference type="Gene3D" id="3.30.420.180">
    <property type="entry name" value="CobE/GbiG C-terminal domain"/>
    <property type="match status" value="1"/>
</dbReference>
<proteinExistence type="predicted"/>
<dbReference type="Proteomes" id="UP000253034">
    <property type="component" value="Unassembled WGS sequence"/>
</dbReference>
<keyword evidence="4" id="KW-0456">Lyase</keyword>
<reference evidence="4 5" key="1">
    <citation type="submission" date="2018-07" db="EMBL/GenBank/DDBJ databases">
        <title>Genomic Encyclopedia of Type Strains, Phase IV (KMG-IV): sequencing the most valuable type-strain genomes for metagenomic binning, comparative biology and taxonomic classification.</title>
        <authorList>
            <person name="Goeker M."/>
        </authorList>
    </citation>
    <scope>NUCLEOTIDE SEQUENCE [LARGE SCALE GENOMIC DNA]</scope>
    <source>
        <strain evidence="4 5">DSM 27016</strain>
    </source>
</reference>
<dbReference type="InterPro" id="IPR038029">
    <property type="entry name" value="GbiG_N_sf"/>
</dbReference>
<keyword evidence="5" id="KW-1185">Reference proteome</keyword>
<accession>A0A369B8D6</accession>
<evidence type="ECO:0000259" key="2">
    <source>
        <dbReference type="Pfam" id="PF11760"/>
    </source>
</evidence>
<feature type="domain" description="Cobalamin synthesis G N-terminal" evidence="2">
    <location>
        <begin position="59"/>
        <end position="137"/>
    </location>
</feature>
<feature type="domain" description="CobE/GbiG C-terminal" evidence="1">
    <location>
        <begin position="228"/>
        <end position="345"/>
    </location>
</feature>
<dbReference type="PANTHER" id="PTHR37477:SF1">
    <property type="entry name" value="COBALT-PRECORRIN-5A HYDROLASE"/>
    <property type="match status" value="1"/>
</dbReference>
<sequence length="354" mass="38786">MKCAVVALTPNGARLALTVSRQLGACAFIKSGLLPFIQDEGSQNIEVRMIEGDFKAFTGYLFRHYDGLVFIMACGIVVRSIAPYIIDKARDPAVVVMDEKCRYAISLLSGHVGGANMLARRLSEETGAVPVITTATDINGLISLDAFAVQNDCAIENTEQLKPISAALLRGEQVSMYSEYTLKGDFPSCIKMYKPGGGEYPSNMVVLSSRTDIEARGERTLYIRPRSLVLGAGCKKGTTREAFKEAVRAFMNRNKRSMLSLKCLATIELKKNEGCLEEFCRDNGLEMKVIPNSDIAQIEDEFHGSEFVREKTGVAGVAEPCARLACRSGELICGKTVYSGITLALCREEREYLI</sequence>
<dbReference type="InterPro" id="IPR021744">
    <property type="entry name" value="CbiG_N"/>
</dbReference>
<dbReference type="InterPro" id="IPR052553">
    <property type="entry name" value="CbiG_hydrolase"/>
</dbReference>
<dbReference type="SUPFAM" id="SSF159664">
    <property type="entry name" value="CobE/GbiG C-terminal domain-like"/>
    <property type="match status" value="1"/>
</dbReference>
<dbReference type="SUPFAM" id="SSF159672">
    <property type="entry name" value="CbiG N-terminal domain-like"/>
    <property type="match status" value="1"/>
</dbReference>
<dbReference type="PANTHER" id="PTHR37477">
    <property type="entry name" value="COBALT-PRECORRIN-5A HYDROLASE"/>
    <property type="match status" value="1"/>
</dbReference>
<feature type="domain" description="Cobalamin biosynthesis central region" evidence="3">
    <location>
        <begin position="142"/>
        <end position="225"/>
    </location>
</feature>
<organism evidence="4 5">
    <name type="scientific">Anaerobacterium chartisolvens</name>
    <dbReference type="NCBI Taxonomy" id="1297424"/>
    <lineage>
        <taxon>Bacteria</taxon>
        <taxon>Bacillati</taxon>
        <taxon>Bacillota</taxon>
        <taxon>Clostridia</taxon>
        <taxon>Eubacteriales</taxon>
        <taxon>Oscillospiraceae</taxon>
        <taxon>Anaerobacterium</taxon>
    </lineage>
</organism>
<dbReference type="OrthoDB" id="9781023at2"/>
<dbReference type="InterPro" id="IPR021745">
    <property type="entry name" value="CbiG_mid"/>
</dbReference>
<protein>
    <submittedName>
        <fullName evidence="4">Cobalt-precorrin 5A acetaldehyde-lyase</fullName>
    </submittedName>
</protein>